<comment type="caution">
    <text evidence="2">The sequence shown here is derived from an EMBL/GenBank/DDBJ whole genome shotgun (WGS) entry which is preliminary data.</text>
</comment>
<proteinExistence type="predicted"/>
<dbReference type="EMBL" id="WUMU01000001">
    <property type="protein sequence ID" value="MXN16202.1"/>
    <property type="molecule type" value="Genomic_DNA"/>
</dbReference>
<keyword evidence="1" id="KW-0175">Coiled coil</keyword>
<sequence>MQIPFDQIENVIRTAGLAGQSATSLVNLFQSLKGALKTPEADRDTQIETAVLRLEGEVKNTQLQNDLLQAQLMGLNQEIERRQKAQEELRSYVMHQTEAGWIVYRSPEAEQPDQPPHFICPTCYERGLRSVLQGGENQKRCKPCRETFLFAKPAPVATTANFLRR</sequence>
<dbReference type="Proteomes" id="UP000477911">
    <property type="component" value="Unassembled WGS sequence"/>
</dbReference>
<organism evidence="2 3">
    <name type="scientific">Pseudooceanicola albus</name>
    <dbReference type="NCBI Taxonomy" id="2692189"/>
    <lineage>
        <taxon>Bacteria</taxon>
        <taxon>Pseudomonadati</taxon>
        <taxon>Pseudomonadota</taxon>
        <taxon>Alphaproteobacteria</taxon>
        <taxon>Rhodobacterales</taxon>
        <taxon>Paracoccaceae</taxon>
        <taxon>Pseudooceanicola</taxon>
    </lineage>
</organism>
<gene>
    <name evidence="2" type="ORF">GR170_00005</name>
</gene>
<feature type="coiled-coil region" evidence="1">
    <location>
        <begin position="51"/>
        <end position="85"/>
    </location>
</feature>
<accession>A0A6L7FXQ9</accession>
<evidence type="ECO:0000256" key="1">
    <source>
        <dbReference type="SAM" id="Coils"/>
    </source>
</evidence>
<reference evidence="2 3" key="1">
    <citation type="submission" date="2019-12" db="EMBL/GenBank/DDBJ databases">
        <authorList>
            <person name="Li M."/>
        </authorList>
    </citation>
    <scope>NUCLEOTIDE SEQUENCE [LARGE SCALE GENOMIC DNA]</scope>
    <source>
        <strain evidence="2 3">GBMRC 2024</strain>
    </source>
</reference>
<keyword evidence="3" id="KW-1185">Reference proteome</keyword>
<evidence type="ECO:0000313" key="3">
    <source>
        <dbReference type="Proteomes" id="UP000477911"/>
    </source>
</evidence>
<dbReference type="RefSeq" id="WP_160890758.1">
    <property type="nucleotide sequence ID" value="NZ_WUMU01000001.1"/>
</dbReference>
<name>A0A6L7FXQ9_9RHOB</name>
<evidence type="ECO:0000313" key="2">
    <source>
        <dbReference type="EMBL" id="MXN16202.1"/>
    </source>
</evidence>
<protein>
    <submittedName>
        <fullName evidence="2">Uncharacterized protein</fullName>
    </submittedName>
</protein>
<dbReference type="AlphaFoldDB" id="A0A6L7FXQ9"/>